<comment type="caution">
    <text evidence="1">The sequence shown here is derived from an EMBL/GenBank/DDBJ whole genome shotgun (WGS) entry which is preliminary data.</text>
</comment>
<reference evidence="1" key="1">
    <citation type="submission" date="2022-11" db="EMBL/GenBank/DDBJ databases">
        <title>Chromosome-level genome of Pogonophryne albipinna.</title>
        <authorList>
            <person name="Jo E."/>
        </authorList>
    </citation>
    <scope>NUCLEOTIDE SEQUENCE</scope>
    <source>
        <strain evidence="1">SGF0006</strain>
        <tissue evidence="1">Muscle</tissue>
    </source>
</reference>
<sequence>CPGADSLCVIPEVYRGDLGNWNSSGLIPQMSHDPFDGPLSAPLYLPITFRQRTRSPPLVEPLLSVWAGAWASAHSRYLHSRTKPLRPAGAEVTAEGGVGFLVFRQQESDPLFPSRLHTVCPAPAMFIVQGQQNAAYHYNKINTYPG</sequence>
<dbReference type="Proteomes" id="UP001219934">
    <property type="component" value="Unassembled WGS sequence"/>
</dbReference>
<keyword evidence="2" id="KW-1185">Reference proteome</keyword>
<feature type="non-terminal residue" evidence="1">
    <location>
        <position position="1"/>
    </location>
</feature>
<evidence type="ECO:0000313" key="2">
    <source>
        <dbReference type="Proteomes" id="UP001219934"/>
    </source>
</evidence>
<gene>
    <name evidence="1" type="ORF">JOQ06_011627</name>
</gene>
<dbReference type="EMBL" id="JAPTMU010000006">
    <property type="protein sequence ID" value="KAJ4941753.1"/>
    <property type="molecule type" value="Genomic_DNA"/>
</dbReference>
<organism evidence="1 2">
    <name type="scientific">Pogonophryne albipinna</name>
    <dbReference type="NCBI Taxonomy" id="1090488"/>
    <lineage>
        <taxon>Eukaryota</taxon>
        <taxon>Metazoa</taxon>
        <taxon>Chordata</taxon>
        <taxon>Craniata</taxon>
        <taxon>Vertebrata</taxon>
        <taxon>Euteleostomi</taxon>
        <taxon>Actinopterygii</taxon>
        <taxon>Neopterygii</taxon>
        <taxon>Teleostei</taxon>
        <taxon>Neoteleostei</taxon>
        <taxon>Acanthomorphata</taxon>
        <taxon>Eupercaria</taxon>
        <taxon>Perciformes</taxon>
        <taxon>Notothenioidei</taxon>
        <taxon>Pogonophryne</taxon>
    </lineage>
</organism>
<dbReference type="AlphaFoldDB" id="A0AAD6FND2"/>
<accession>A0AAD6FND2</accession>
<protein>
    <submittedName>
        <fullName evidence="1">Uncharacterized protein</fullName>
    </submittedName>
</protein>
<feature type="non-terminal residue" evidence="1">
    <location>
        <position position="146"/>
    </location>
</feature>
<name>A0AAD6FND2_9TELE</name>
<evidence type="ECO:0000313" key="1">
    <source>
        <dbReference type="EMBL" id="KAJ4941753.1"/>
    </source>
</evidence>
<proteinExistence type="predicted"/>